<protein>
    <submittedName>
        <fullName evidence="5">S24 family peptidase</fullName>
    </submittedName>
</protein>
<feature type="domain" description="HTH cro/C1-type" evidence="4">
    <location>
        <begin position="50"/>
        <end position="73"/>
    </location>
</feature>
<dbReference type="Gene3D" id="2.10.109.10">
    <property type="entry name" value="Umud Fragment, subunit A"/>
    <property type="match status" value="1"/>
</dbReference>
<evidence type="ECO:0000256" key="2">
    <source>
        <dbReference type="ARBA" id="ARBA00023125"/>
    </source>
</evidence>
<keyword evidence="2" id="KW-0238">DNA-binding</keyword>
<dbReference type="InterPro" id="IPR001387">
    <property type="entry name" value="Cro/C1-type_HTH"/>
</dbReference>
<keyword evidence="3" id="KW-0804">Transcription</keyword>
<dbReference type="InterPro" id="IPR039418">
    <property type="entry name" value="LexA-like"/>
</dbReference>
<evidence type="ECO:0000256" key="3">
    <source>
        <dbReference type="ARBA" id="ARBA00023163"/>
    </source>
</evidence>
<dbReference type="SUPFAM" id="SSF51306">
    <property type="entry name" value="LexA/Signal peptidase"/>
    <property type="match status" value="1"/>
</dbReference>
<dbReference type="RefSeq" id="WP_348518093.1">
    <property type="nucleotide sequence ID" value="NZ_CP155620.1"/>
</dbReference>
<evidence type="ECO:0000259" key="4">
    <source>
        <dbReference type="PROSITE" id="PS50943"/>
    </source>
</evidence>
<dbReference type="InterPro" id="IPR036286">
    <property type="entry name" value="LexA/Signal_pep-like_sf"/>
</dbReference>
<dbReference type="InterPro" id="IPR015927">
    <property type="entry name" value="Peptidase_S24_S26A/B/C"/>
</dbReference>
<accession>A0AAU7E3J4</accession>
<organism evidence="5">
    <name type="scientific">Campylobacter sp. CCS1377</name>
    <dbReference type="NCBI Taxonomy" id="3158229"/>
    <lineage>
        <taxon>Bacteria</taxon>
        <taxon>Pseudomonadati</taxon>
        <taxon>Campylobacterota</taxon>
        <taxon>Epsilonproteobacteria</taxon>
        <taxon>Campylobacterales</taxon>
        <taxon>Campylobacteraceae</taxon>
        <taxon>Campylobacter</taxon>
    </lineage>
</organism>
<gene>
    <name evidence="5" type="ORF">AAH949_04985</name>
</gene>
<name>A0AAU7E3J4_9BACT</name>
<reference evidence="5" key="1">
    <citation type="submission" date="2024-05" db="EMBL/GenBank/DDBJ databases">
        <title>Campylobacter coli isolated from environmental waters in Slovenia.</title>
        <authorList>
            <person name="Zautner A.E."/>
            <person name="Bunk B."/>
            <person name="Riedel T."/>
            <person name="Sproeer C."/>
        </authorList>
    </citation>
    <scope>NUCLEOTIDE SEQUENCE</scope>
    <source>
        <strain evidence="5">CCS1377</strain>
    </source>
</reference>
<sequence length="236" mass="26907">MEKNVNTEILQDLIYSKFSNYQDFINACALRGFKPAMPTVKSWFGKNKDGARSPSVKNLPIIAEVLDVDMEVLLTHSNISKTREKIYKIPILEMPTGCGAMGEFDPSFAVVKEVDIPKVFIEQRYPSHKHLRIFKCFGDSMQPKYNSGDFVIVDMVDGRSFIKIDGIYVFRLDKAVYIKRLTFMPNKIMARSINPDYESFEISENEIESGLFEVLGKTCGRIAFEDGLLLDNQGIY</sequence>
<dbReference type="PROSITE" id="PS50943">
    <property type="entry name" value="HTH_CROC1"/>
    <property type="match status" value="1"/>
</dbReference>
<proteinExistence type="predicted"/>
<dbReference type="PANTHER" id="PTHR40661:SF3">
    <property type="entry name" value="FELS-1 PROPHAGE TRANSCRIPTIONAL REGULATOR"/>
    <property type="match status" value="1"/>
</dbReference>
<evidence type="ECO:0000256" key="1">
    <source>
        <dbReference type="ARBA" id="ARBA00023015"/>
    </source>
</evidence>
<dbReference type="PANTHER" id="PTHR40661">
    <property type="match status" value="1"/>
</dbReference>
<keyword evidence="1" id="KW-0805">Transcription regulation</keyword>
<dbReference type="AlphaFoldDB" id="A0AAU7E3J4"/>
<dbReference type="Pfam" id="PF00717">
    <property type="entry name" value="Peptidase_S24"/>
    <property type="match status" value="1"/>
</dbReference>
<dbReference type="CDD" id="cd06529">
    <property type="entry name" value="S24_LexA-like"/>
    <property type="match status" value="1"/>
</dbReference>
<dbReference type="GO" id="GO:0003677">
    <property type="term" value="F:DNA binding"/>
    <property type="evidence" value="ECO:0007669"/>
    <property type="project" value="UniProtKB-KW"/>
</dbReference>
<dbReference type="EMBL" id="CP155620">
    <property type="protein sequence ID" value="XBJ28463.1"/>
    <property type="molecule type" value="Genomic_DNA"/>
</dbReference>
<evidence type="ECO:0000313" key="5">
    <source>
        <dbReference type="EMBL" id="XBJ28463.1"/>
    </source>
</evidence>